<gene>
    <name evidence="1" type="ORF">CJN711_LOCUS17930</name>
</gene>
<dbReference type="EMBL" id="CAJNOV010008371">
    <property type="protein sequence ID" value="CAF1320954.1"/>
    <property type="molecule type" value="Genomic_DNA"/>
</dbReference>
<organism evidence="1 2">
    <name type="scientific">Rotaria magnacalcarata</name>
    <dbReference type="NCBI Taxonomy" id="392030"/>
    <lineage>
        <taxon>Eukaryota</taxon>
        <taxon>Metazoa</taxon>
        <taxon>Spiralia</taxon>
        <taxon>Gnathifera</taxon>
        <taxon>Rotifera</taxon>
        <taxon>Eurotatoria</taxon>
        <taxon>Bdelloidea</taxon>
        <taxon>Philodinida</taxon>
        <taxon>Philodinidae</taxon>
        <taxon>Rotaria</taxon>
    </lineage>
</organism>
<sequence>MNDVIIKKKSSMFIDATIRDHLEKIPIYLTTENKTFQSIIDQALGMMNMSSIVKDNIRDDLHHACILIYKMQILSMYHLLWTTYWQSGLGQLIKQTPEQQQINYVVYSMNISFWPKEIKQIITTMEEQNIDTYTSPMNLVCYHKQELERQLKQMQIDLNEKVNHMSGYNLKVEQLLQDYITENLHEFQKEIEHEIKLITYDYQIEAIKQEFHRQNPTEYQKKLMEQSCLKRDEKETAEQELKYLQERIDHFNASDQSFEHSAIIDSIENVEIRQLLQQQWRKIIEQAKADFCMLSLKIAEDQRSRANLNYDNQVNKMYSIHDNASDFTILPLKMIDLINEHCRMIGERIQSIKKFHKIMTEIISKNNETDDFIGIFPATVEFMVWMLHPYDKNGKEIPFQGVRYCKDDDTCQCKRCKKNRLNEWPYERSLSANLLYLTGLHINDINYTEVIKFEETLVSDYLRHIGEFWKYLTGLCLLAGEHGIEILSQFNNGLFDKPFIYDRQLHIPRPNIPHPKRNKKIIKYCKKQYKMLHETLKN</sequence>
<name>A0A815F6M2_9BILA</name>
<accession>A0A815F6M2</accession>
<proteinExistence type="predicted"/>
<comment type="caution">
    <text evidence="1">The sequence shown here is derived from an EMBL/GenBank/DDBJ whole genome shotgun (WGS) entry which is preliminary data.</text>
</comment>
<reference evidence="1" key="1">
    <citation type="submission" date="2021-02" db="EMBL/GenBank/DDBJ databases">
        <authorList>
            <person name="Nowell W R."/>
        </authorList>
    </citation>
    <scope>NUCLEOTIDE SEQUENCE</scope>
</reference>
<evidence type="ECO:0000313" key="2">
    <source>
        <dbReference type="Proteomes" id="UP000663855"/>
    </source>
</evidence>
<dbReference type="AlphaFoldDB" id="A0A815F6M2"/>
<dbReference type="Proteomes" id="UP000663855">
    <property type="component" value="Unassembled WGS sequence"/>
</dbReference>
<evidence type="ECO:0000313" key="1">
    <source>
        <dbReference type="EMBL" id="CAF1320954.1"/>
    </source>
</evidence>
<protein>
    <submittedName>
        <fullName evidence="1">Uncharacterized protein</fullName>
    </submittedName>
</protein>